<dbReference type="Gene3D" id="1.20.1280.290">
    <property type="match status" value="2"/>
</dbReference>
<evidence type="ECO:0000256" key="7">
    <source>
        <dbReference type="ARBA" id="ARBA00022989"/>
    </source>
</evidence>
<comment type="caution">
    <text evidence="10">The sequence shown here is derived from an EMBL/GenBank/DDBJ whole genome shotgun (WGS) entry which is preliminary data.</text>
</comment>
<comment type="function">
    <text evidence="9">Mediates both low-affinity uptake and efflux of sugar across the membrane.</text>
</comment>
<feature type="transmembrane region" description="Helical" evidence="9">
    <location>
        <begin position="126"/>
        <end position="147"/>
    </location>
</feature>
<reference evidence="10" key="1">
    <citation type="journal article" date="2023" name="Plant Biotechnol. J.">
        <title>Chromosome-level wild Hevea brasiliensis genome provides new tools for genomic-assisted breeding and valuable loci to elevate rubber yield.</title>
        <authorList>
            <person name="Cheng H."/>
            <person name="Song X."/>
            <person name="Hu Y."/>
            <person name="Wu T."/>
            <person name="Yang Q."/>
            <person name="An Z."/>
            <person name="Feng S."/>
            <person name="Deng Z."/>
            <person name="Wu W."/>
            <person name="Zeng X."/>
            <person name="Tu M."/>
            <person name="Wang X."/>
            <person name="Huang H."/>
        </authorList>
    </citation>
    <scope>NUCLEOTIDE SEQUENCE</scope>
    <source>
        <strain evidence="10">MT/VB/25A 57/8</strain>
    </source>
</reference>
<dbReference type="Pfam" id="PF03083">
    <property type="entry name" value="MtN3_slv"/>
    <property type="match status" value="2"/>
</dbReference>
<keyword evidence="6" id="KW-0677">Repeat</keyword>
<keyword evidence="11" id="KW-1185">Reference proteome</keyword>
<protein>
    <recommendedName>
        <fullName evidence="9">Bidirectional sugar transporter SWEET</fullName>
    </recommendedName>
</protein>
<comment type="similarity">
    <text evidence="2 9">Belongs to the SWEET sugar transporter family.</text>
</comment>
<evidence type="ECO:0000256" key="5">
    <source>
        <dbReference type="ARBA" id="ARBA00022692"/>
    </source>
</evidence>
<evidence type="ECO:0000256" key="4">
    <source>
        <dbReference type="ARBA" id="ARBA00022597"/>
    </source>
</evidence>
<keyword evidence="3 9" id="KW-0813">Transport</keyword>
<dbReference type="Proteomes" id="UP001174677">
    <property type="component" value="Chromosome 4"/>
</dbReference>
<keyword evidence="8 9" id="KW-0472">Membrane</keyword>
<dbReference type="EMBL" id="JARPOI010000004">
    <property type="protein sequence ID" value="KAJ9181898.1"/>
    <property type="molecule type" value="Genomic_DNA"/>
</dbReference>
<evidence type="ECO:0000256" key="6">
    <source>
        <dbReference type="ARBA" id="ARBA00022737"/>
    </source>
</evidence>
<dbReference type="PANTHER" id="PTHR10791">
    <property type="entry name" value="RAG1-ACTIVATING PROTEIN 1"/>
    <property type="match status" value="1"/>
</dbReference>
<gene>
    <name evidence="10" type="ORF">P3X46_005943</name>
</gene>
<feature type="transmembrane region" description="Helical" evidence="9">
    <location>
        <begin position="187"/>
        <end position="208"/>
    </location>
</feature>
<feature type="transmembrane region" description="Helical" evidence="9">
    <location>
        <begin position="99"/>
        <end position="120"/>
    </location>
</feature>
<accession>A0ABQ9MSL7</accession>
<keyword evidence="7 9" id="KW-1133">Transmembrane helix</keyword>
<proteinExistence type="inferred from homology"/>
<keyword evidence="4 9" id="KW-0762">Sugar transport</keyword>
<evidence type="ECO:0000256" key="3">
    <source>
        <dbReference type="ARBA" id="ARBA00022448"/>
    </source>
</evidence>
<dbReference type="InterPro" id="IPR004316">
    <property type="entry name" value="SWEET_rpt"/>
</dbReference>
<evidence type="ECO:0000256" key="8">
    <source>
        <dbReference type="ARBA" id="ARBA00023136"/>
    </source>
</evidence>
<evidence type="ECO:0000256" key="1">
    <source>
        <dbReference type="ARBA" id="ARBA00004127"/>
    </source>
</evidence>
<keyword evidence="5 9" id="KW-0812">Transmembrane</keyword>
<name>A0ABQ9MSL7_HEVBR</name>
<dbReference type="InterPro" id="IPR047664">
    <property type="entry name" value="SWEET"/>
</dbReference>
<comment type="subcellular location">
    <subcellularLocation>
        <location evidence="9">Cell membrane</location>
        <topology evidence="9">Multi-pass membrane protein</topology>
    </subcellularLocation>
    <subcellularLocation>
        <location evidence="1">Endomembrane system</location>
        <topology evidence="1">Multi-pass membrane protein</topology>
    </subcellularLocation>
</comment>
<dbReference type="PANTHER" id="PTHR10791:SF120">
    <property type="entry name" value="BIDIRECTIONAL SUGAR TRANSPORTER SWEET17"/>
    <property type="match status" value="1"/>
</dbReference>
<evidence type="ECO:0000313" key="10">
    <source>
        <dbReference type="EMBL" id="KAJ9181898.1"/>
    </source>
</evidence>
<organism evidence="10 11">
    <name type="scientific">Hevea brasiliensis</name>
    <name type="common">Para rubber tree</name>
    <name type="synonym">Siphonia brasiliensis</name>
    <dbReference type="NCBI Taxonomy" id="3981"/>
    <lineage>
        <taxon>Eukaryota</taxon>
        <taxon>Viridiplantae</taxon>
        <taxon>Streptophyta</taxon>
        <taxon>Embryophyta</taxon>
        <taxon>Tracheophyta</taxon>
        <taxon>Spermatophyta</taxon>
        <taxon>Magnoliopsida</taxon>
        <taxon>eudicotyledons</taxon>
        <taxon>Gunneridae</taxon>
        <taxon>Pentapetalae</taxon>
        <taxon>rosids</taxon>
        <taxon>fabids</taxon>
        <taxon>Malpighiales</taxon>
        <taxon>Euphorbiaceae</taxon>
        <taxon>Crotonoideae</taxon>
        <taxon>Micrandreae</taxon>
        <taxon>Hevea</taxon>
    </lineage>
</organism>
<feature type="transmembrane region" description="Helical" evidence="9">
    <location>
        <begin position="6"/>
        <end position="30"/>
    </location>
</feature>
<evidence type="ECO:0000313" key="11">
    <source>
        <dbReference type="Proteomes" id="UP001174677"/>
    </source>
</evidence>
<feature type="transmembrane region" description="Helical" evidence="9">
    <location>
        <begin position="159"/>
        <end position="181"/>
    </location>
</feature>
<evidence type="ECO:0000256" key="9">
    <source>
        <dbReference type="RuleBase" id="RU910715"/>
    </source>
</evidence>
<feature type="transmembrane region" description="Helical" evidence="9">
    <location>
        <begin position="65"/>
        <end position="87"/>
    </location>
</feature>
<evidence type="ECO:0000256" key="2">
    <source>
        <dbReference type="ARBA" id="ARBA00007809"/>
    </source>
</evidence>
<feature type="transmembrane region" description="Helical" evidence="9">
    <location>
        <begin position="42"/>
        <end position="59"/>
    </location>
</feature>
<sequence length="249" mass="27155">MEILSLVFGVIGNVISVLMFLSPVGTFWRIIKHKSTEDFESLPYICTLLNAALWTYYGIIKPGAFLVATVNGFGILVEIVYVTLFLVYAAPKMRAKTGILVGLLDVGFLAAAILVTRLVLQGQVRIDATGFMCCGLNIVMYGSPLAAMRTVVTTKSVEFMPFLLSFFLFLNGGIWTLYAILTSDYFLGVPNGAGFLLGAAQLVLYAIYRNANPSSNVSDGLEEGWQYQTLISSAASSSSEQSHEIKERN</sequence>